<dbReference type="InterPro" id="IPR001638">
    <property type="entry name" value="Solute-binding_3/MltF_N"/>
</dbReference>
<gene>
    <name evidence="3" type="ORF">E8L99_22785</name>
</gene>
<dbReference type="SUPFAM" id="SSF53850">
    <property type="entry name" value="Periplasmic binding protein-like II"/>
    <property type="match status" value="1"/>
</dbReference>
<name>A0A4D7QM37_9HYPH</name>
<sequence>MAQAIDPAMRAELAPGGRLRAAINFGNPVLAKRDSATGAPGGVSVVLARTLAERLGVPLDLVAYEAAGRVTDAARSGAWDIAFLAIDPLRANDIAFTTPYVLIEGTYMVRTESPLRSIEEVDRAGLRISVGRGSAYDLFLTRAIRNATLVRVASSALAITDFAAGQSDVAAGVRQPLVEFARQNPGFRVMDGRFMAIEQAMGTPQGRPLASSYLKRFIEEMKANGLIARVLRETGEHDAVVAPPAN</sequence>
<dbReference type="Gene3D" id="3.40.190.10">
    <property type="entry name" value="Periplasmic binding protein-like II"/>
    <property type="match status" value="2"/>
</dbReference>
<dbReference type="Proteomes" id="UP000298588">
    <property type="component" value="Chromosome"/>
</dbReference>
<dbReference type="KEGG" id="paqt:E8L99_22785"/>
<dbReference type="AlphaFoldDB" id="A0A4D7QM37"/>
<evidence type="ECO:0000259" key="2">
    <source>
        <dbReference type="SMART" id="SM00062"/>
    </source>
</evidence>
<evidence type="ECO:0000313" key="3">
    <source>
        <dbReference type="EMBL" id="QCK88920.1"/>
    </source>
</evidence>
<organism evidence="3 4">
    <name type="scientific">Phreatobacter aquaticus</name>
    <dbReference type="NCBI Taxonomy" id="2570229"/>
    <lineage>
        <taxon>Bacteria</taxon>
        <taxon>Pseudomonadati</taxon>
        <taxon>Pseudomonadota</taxon>
        <taxon>Alphaproteobacteria</taxon>
        <taxon>Hyphomicrobiales</taxon>
        <taxon>Phreatobacteraceae</taxon>
        <taxon>Phreatobacter</taxon>
    </lineage>
</organism>
<evidence type="ECO:0000313" key="4">
    <source>
        <dbReference type="Proteomes" id="UP000298588"/>
    </source>
</evidence>
<dbReference type="SMART" id="SM00062">
    <property type="entry name" value="PBPb"/>
    <property type="match status" value="1"/>
</dbReference>
<dbReference type="EMBL" id="CP039865">
    <property type="protein sequence ID" value="QCK88920.1"/>
    <property type="molecule type" value="Genomic_DNA"/>
</dbReference>
<accession>A0A4D7QM37</accession>
<dbReference type="OrthoDB" id="6955767at2"/>
<proteinExistence type="predicted"/>
<keyword evidence="1" id="KW-0732">Signal</keyword>
<dbReference type="PANTHER" id="PTHR35936">
    <property type="entry name" value="MEMBRANE-BOUND LYTIC MUREIN TRANSGLYCOSYLASE F"/>
    <property type="match status" value="1"/>
</dbReference>
<protein>
    <submittedName>
        <fullName evidence="3">ABC transporter substrate-binding protein</fullName>
    </submittedName>
</protein>
<keyword evidence="4" id="KW-1185">Reference proteome</keyword>
<dbReference type="CDD" id="cd13623">
    <property type="entry name" value="PBP2_AA_hypothetical"/>
    <property type="match status" value="1"/>
</dbReference>
<dbReference type="PANTHER" id="PTHR35936:SF17">
    <property type="entry name" value="ARGININE-BINDING EXTRACELLULAR PROTEIN ARTP"/>
    <property type="match status" value="1"/>
</dbReference>
<feature type="domain" description="Solute-binding protein family 3/N-terminal" evidence="2">
    <location>
        <begin position="18"/>
        <end position="238"/>
    </location>
</feature>
<dbReference type="Pfam" id="PF00497">
    <property type="entry name" value="SBP_bac_3"/>
    <property type="match status" value="1"/>
</dbReference>
<reference evidence="3 4" key="1">
    <citation type="submission" date="2019-04" db="EMBL/GenBank/DDBJ databases">
        <title>Phreatobacter aquaticus sp. nov.</title>
        <authorList>
            <person name="Choi A."/>
            <person name="Baek K."/>
        </authorList>
    </citation>
    <scope>NUCLEOTIDE SEQUENCE [LARGE SCALE GENOMIC DNA]</scope>
    <source>
        <strain evidence="3 4">NMCR1094</strain>
    </source>
</reference>
<evidence type="ECO:0000256" key="1">
    <source>
        <dbReference type="ARBA" id="ARBA00022729"/>
    </source>
</evidence>